<dbReference type="InterPro" id="IPR018108">
    <property type="entry name" value="MCP_transmembrane"/>
</dbReference>
<evidence type="ECO:0000256" key="6">
    <source>
        <dbReference type="ARBA" id="ARBA00022989"/>
    </source>
</evidence>
<dbReference type="GO" id="GO:0005743">
    <property type="term" value="C:mitochondrial inner membrane"/>
    <property type="evidence" value="ECO:0007669"/>
    <property type="project" value="InterPro"/>
</dbReference>
<comment type="caution">
    <text evidence="12">The sequence shown here is derived from an EMBL/GenBank/DDBJ whole genome shotgun (WGS) entry which is preliminary data.</text>
</comment>
<feature type="repeat" description="Solcar" evidence="9">
    <location>
        <begin position="318"/>
        <end position="404"/>
    </location>
</feature>
<gene>
    <name evidence="12" type="ORF">LVIROSA_LOCUS27074</name>
</gene>
<dbReference type="PANTHER" id="PTHR45635">
    <property type="entry name" value="ADP,ATP CARRIER PROTEIN 1-RELATED-RELATED"/>
    <property type="match status" value="1"/>
</dbReference>
<dbReference type="PANTHER" id="PTHR45635:SF41">
    <property type="entry name" value="ADP,ATP CARRIER PROTEIN 1, MITOCHONDRIAL"/>
    <property type="match status" value="1"/>
</dbReference>
<proteinExistence type="inferred from homology"/>
<feature type="repeat" description="Solcar" evidence="9">
    <location>
        <begin position="220"/>
        <end position="310"/>
    </location>
</feature>
<dbReference type="AlphaFoldDB" id="A0AAU9NT57"/>
<evidence type="ECO:0000256" key="8">
    <source>
        <dbReference type="ARBA" id="ARBA00024143"/>
    </source>
</evidence>
<dbReference type="InterPro" id="IPR002113">
    <property type="entry name" value="ADT_euk_type"/>
</dbReference>
<evidence type="ECO:0000256" key="10">
    <source>
        <dbReference type="RuleBase" id="RU000488"/>
    </source>
</evidence>
<dbReference type="Pfam" id="PF00153">
    <property type="entry name" value="Mito_carr"/>
    <property type="match status" value="2"/>
</dbReference>
<dbReference type="PRINTS" id="PR00927">
    <property type="entry name" value="ADPTRNSLCASE"/>
</dbReference>
<accession>A0AAU9NT57</accession>
<dbReference type="InterPro" id="IPR023395">
    <property type="entry name" value="MCP_dom_sf"/>
</dbReference>
<keyword evidence="5" id="KW-0677">Repeat</keyword>
<sequence>MCSRFMKVYYIWYAYGESYDSYRIQYIGECSNSISSQHVSHCLNFVDYDLTNRISGNGVPLIWCPIDLLRRHSTFLFSVYYLCSSDQFFSEEELLGSFLKGSVNFQQMAHQNQHSPTFRQRFREATLEERFTGTFGSDVVWASSSAVVSKTIADIAERRFTEKELERMKLPQNPDEIVKSKSMKERLSGRIKNLRALNFAFKDYFRRLFNFKKDRDCYLKWSAGNFVSGSAAGASSLLLLYSFDQASSRLANDEAKKVGERQFSRLTDVYRKTLASDGFAGLYRGFKISCVSVIVYRGLYFGMYDSLKPVVLTGSWRDSFYATCALALVITSGASLASYPIDTVRRRTMMTSGEVVKYKSSLDAFTQILKKEGVKSLFKSFSTTILPVATATSVLVFYDRLQKPFLDALRMKRLRDESEHVAV</sequence>
<evidence type="ECO:0000256" key="2">
    <source>
        <dbReference type="ARBA" id="ARBA00006375"/>
    </source>
</evidence>
<protein>
    <recommendedName>
        <fullName evidence="11">ADP/ATP translocase</fullName>
    </recommendedName>
    <alternativeName>
        <fullName evidence="11">ADP,ATP carrier protein</fullName>
    </alternativeName>
</protein>
<dbReference type="GO" id="GO:1990544">
    <property type="term" value="P:mitochondrial ATP transmembrane transport"/>
    <property type="evidence" value="ECO:0007669"/>
    <property type="project" value="InterPro"/>
</dbReference>
<reference evidence="12 13" key="1">
    <citation type="submission" date="2022-01" db="EMBL/GenBank/DDBJ databases">
        <authorList>
            <person name="Xiong W."/>
            <person name="Schranz E."/>
        </authorList>
    </citation>
    <scope>NUCLEOTIDE SEQUENCE [LARGE SCALE GENOMIC DNA]</scope>
</reference>
<evidence type="ECO:0000256" key="1">
    <source>
        <dbReference type="ARBA" id="ARBA00004141"/>
    </source>
</evidence>
<dbReference type="PROSITE" id="PS50920">
    <property type="entry name" value="SOLCAR"/>
    <property type="match status" value="2"/>
</dbReference>
<comment type="function">
    <text evidence="11">Catalyzes the exchange of ADP and ATP across the membrane.</text>
</comment>
<evidence type="ECO:0000256" key="4">
    <source>
        <dbReference type="ARBA" id="ARBA00022692"/>
    </source>
</evidence>
<keyword evidence="7 9" id="KW-0472">Membrane</keyword>
<feature type="transmembrane region" description="Helical" evidence="11">
    <location>
        <begin position="281"/>
        <end position="300"/>
    </location>
</feature>
<dbReference type="InterPro" id="IPR002067">
    <property type="entry name" value="MCP"/>
</dbReference>
<comment type="catalytic activity">
    <reaction evidence="8">
        <text>ADP(in) + ATP(out) = ADP(out) + ATP(in)</text>
        <dbReference type="Rhea" id="RHEA:34999"/>
        <dbReference type="ChEBI" id="CHEBI:30616"/>
        <dbReference type="ChEBI" id="CHEBI:456216"/>
    </reaction>
    <physiologicalReaction direction="left-to-right" evidence="8">
        <dbReference type="Rhea" id="RHEA:35000"/>
    </physiologicalReaction>
</comment>
<comment type="subcellular location">
    <subcellularLocation>
        <location evidence="1 11">Membrane</location>
        <topology evidence="1 11">Multi-pass membrane protein</topology>
    </subcellularLocation>
</comment>
<dbReference type="EMBL" id="CAKMRJ010005412">
    <property type="protein sequence ID" value="CAH1440971.1"/>
    <property type="molecule type" value="Genomic_DNA"/>
</dbReference>
<evidence type="ECO:0000256" key="9">
    <source>
        <dbReference type="PROSITE-ProRule" id="PRU00282"/>
    </source>
</evidence>
<keyword evidence="6 11" id="KW-1133">Transmembrane helix</keyword>
<keyword evidence="3 10" id="KW-0813">Transport</keyword>
<dbReference type="Proteomes" id="UP001157418">
    <property type="component" value="Unassembled WGS sequence"/>
</dbReference>
<name>A0AAU9NT57_9ASTR</name>
<evidence type="ECO:0000256" key="3">
    <source>
        <dbReference type="ARBA" id="ARBA00022448"/>
    </source>
</evidence>
<dbReference type="Gene3D" id="1.50.40.10">
    <property type="entry name" value="Mitochondrial carrier domain"/>
    <property type="match status" value="1"/>
</dbReference>
<keyword evidence="4 9" id="KW-0812">Transmembrane</keyword>
<keyword evidence="13" id="KW-1185">Reference proteome</keyword>
<comment type="caution">
    <text evidence="11">Lacks conserved residue(s) required for the propagation of feature annotation.</text>
</comment>
<comment type="similarity">
    <text evidence="2 10">Belongs to the mitochondrial carrier (TC 2.A.29) family.</text>
</comment>
<dbReference type="GO" id="GO:0005471">
    <property type="term" value="F:ATP:ADP antiporter activity"/>
    <property type="evidence" value="ECO:0007669"/>
    <property type="project" value="UniProtKB-UniRule"/>
</dbReference>
<evidence type="ECO:0000256" key="7">
    <source>
        <dbReference type="ARBA" id="ARBA00023136"/>
    </source>
</evidence>
<comment type="subunit">
    <text evidence="11">Monomer.</text>
</comment>
<evidence type="ECO:0000256" key="11">
    <source>
        <dbReference type="RuleBase" id="RU368008"/>
    </source>
</evidence>
<dbReference type="GO" id="GO:0140021">
    <property type="term" value="P:mitochondrial ADP transmembrane transport"/>
    <property type="evidence" value="ECO:0007669"/>
    <property type="project" value="InterPro"/>
</dbReference>
<evidence type="ECO:0000313" key="13">
    <source>
        <dbReference type="Proteomes" id="UP001157418"/>
    </source>
</evidence>
<feature type="transmembrane region" description="Helical" evidence="11">
    <location>
        <begin position="377"/>
        <end position="398"/>
    </location>
</feature>
<organism evidence="12 13">
    <name type="scientific">Lactuca virosa</name>
    <dbReference type="NCBI Taxonomy" id="75947"/>
    <lineage>
        <taxon>Eukaryota</taxon>
        <taxon>Viridiplantae</taxon>
        <taxon>Streptophyta</taxon>
        <taxon>Embryophyta</taxon>
        <taxon>Tracheophyta</taxon>
        <taxon>Spermatophyta</taxon>
        <taxon>Magnoliopsida</taxon>
        <taxon>eudicotyledons</taxon>
        <taxon>Gunneridae</taxon>
        <taxon>Pentapetalae</taxon>
        <taxon>asterids</taxon>
        <taxon>campanulids</taxon>
        <taxon>Asterales</taxon>
        <taxon>Asteraceae</taxon>
        <taxon>Cichorioideae</taxon>
        <taxon>Cichorieae</taxon>
        <taxon>Lactucinae</taxon>
        <taxon>Lactuca</taxon>
    </lineage>
</organism>
<dbReference type="SUPFAM" id="SSF103506">
    <property type="entry name" value="Mitochondrial carrier"/>
    <property type="match status" value="1"/>
</dbReference>
<dbReference type="PRINTS" id="PR00926">
    <property type="entry name" value="MITOCARRIER"/>
</dbReference>
<feature type="transmembrane region" description="Helical" evidence="11">
    <location>
        <begin position="320"/>
        <end position="341"/>
    </location>
</feature>
<evidence type="ECO:0000313" key="12">
    <source>
        <dbReference type="EMBL" id="CAH1440971.1"/>
    </source>
</evidence>
<evidence type="ECO:0000256" key="5">
    <source>
        <dbReference type="ARBA" id="ARBA00022737"/>
    </source>
</evidence>